<dbReference type="AlphaFoldDB" id="A0A2U8DS25"/>
<keyword evidence="2" id="KW-1185">Reference proteome</keyword>
<proteinExistence type="predicted"/>
<sequence>MNIFLIKRKKYGVIKLKELYEEEYITKDNLNQLHIIEIDKKQFRVMVKNITIEDYFIITNEEDEFYTRVKNQVQYMKSKFIFYDGIEFDVLVNEKNNSIILIKSGIFWKEVYEEYKSKYIKDISIYN</sequence>
<name>A0A2U8DS25_9CLOT</name>
<accession>A0A2U8DS25</accession>
<evidence type="ECO:0000313" key="2">
    <source>
        <dbReference type="Proteomes" id="UP000244910"/>
    </source>
</evidence>
<dbReference type="OrthoDB" id="9873000at2"/>
<gene>
    <name evidence="1" type="ORF">B9W14_13310</name>
</gene>
<dbReference type="RefSeq" id="WP_032079405.1">
    <property type="nucleotide sequence ID" value="NZ_CP020953.1"/>
</dbReference>
<dbReference type="EMBL" id="CP020953">
    <property type="protein sequence ID" value="AWI05438.1"/>
    <property type="molecule type" value="Genomic_DNA"/>
</dbReference>
<dbReference type="KEGG" id="cdrk:B9W14_13310"/>
<organism evidence="1 2">
    <name type="scientific">Clostridium drakei</name>
    <dbReference type="NCBI Taxonomy" id="332101"/>
    <lineage>
        <taxon>Bacteria</taxon>
        <taxon>Bacillati</taxon>
        <taxon>Bacillota</taxon>
        <taxon>Clostridia</taxon>
        <taxon>Eubacteriales</taxon>
        <taxon>Clostridiaceae</taxon>
        <taxon>Clostridium</taxon>
    </lineage>
</organism>
<protein>
    <submittedName>
        <fullName evidence="1">Uncharacterized protein</fullName>
    </submittedName>
</protein>
<reference evidence="2" key="1">
    <citation type="submission" date="2017-04" db="EMBL/GenBank/DDBJ databases">
        <authorList>
            <person name="Song Y."/>
            <person name="Cho B.-K."/>
        </authorList>
    </citation>
    <scope>NUCLEOTIDE SEQUENCE [LARGE SCALE GENOMIC DNA]</scope>
    <source>
        <strain evidence="2">SL1</strain>
    </source>
</reference>
<dbReference type="Proteomes" id="UP000244910">
    <property type="component" value="Chromosome"/>
</dbReference>
<evidence type="ECO:0000313" key="1">
    <source>
        <dbReference type="EMBL" id="AWI05438.1"/>
    </source>
</evidence>